<dbReference type="AlphaFoldDB" id="A0A8H4VRX2"/>
<dbReference type="EMBL" id="JAACJL010000030">
    <property type="protein sequence ID" value="KAF4617834.1"/>
    <property type="molecule type" value="Genomic_DNA"/>
</dbReference>
<protein>
    <submittedName>
        <fullName evidence="1">Uncharacterized protein</fullName>
    </submittedName>
</protein>
<accession>A0A8H4VRX2</accession>
<evidence type="ECO:0000313" key="2">
    <source>
        <dbReference type="Proteomes" id="UP000521872"/>
    </source>
</evidence>
<gene>
    <name evidence="1" type="ORF">D9613_005706</name>
</gene>
<comment type="caution">
    <text evidence="1">The sequence shown here is derived from an EMBL/GenBank/DDBJ whole genome shotgun (WGS) entry which is preliminary data.</text>
</comment>
<dbReference type="Proteomes" id="UP000521872">
    <property type="component" value="Unassembled WGS sequence"/>
</dbReference>
<name>A0A8H4VRX2_9AGAR</name>
<evidence type="ECO:0000313" key="1">
    <source>
        <dbReference type="EMBL" id="KAF4617834.1"/>
    </source>
</evidence>
<reference evidence="1 2" key="1">
    <citation type="submission" date="2019-12" db="EMBL/GenBank/DDBJ databases">
        <authorList>
            <person name="Floudas D."/>
            <person name="Bentzer J."/>
            <person name="Ahren D."/>
            <person name="Johansson T."/>
            <person name="Persson P."/>
            <person name="Tunlid A."/>
        </authorList>
    </citation>
    <scope>NUCLEOTIDE SEQUENCE [LARGE SCALE GENOMIC DNA]</scope>
    <source>
        <strain evidence="1 2">CBS 102.39</strain>
    </source>
</reference>
<organism evidence="1 2">
    <name type="scientific">Agrocybe pediades</name>
    <dbReference type="NCBI Taxonomy" id="84607"/>
    <lineage>
        <taxon>Eukaryota</taxon>
        <taxon>Fungi</taxon>
        <taxon>Dikarya</taxon>
        <taxon>Basidiomycota</taxon>
        <taxon>Agaricomycotina</taxon>
        <taxon>Agaricomycetes</taxon>
        <taxon>Agaricomycetidae</taxon>
        <taxon>Agaricales</taxon>
        <taxon>Agaricineae</taxon>
        <taxon>Strophariaceae</taxon>
        <taxon>Agrocybe</taxon>
    </lineage>
</organism>
<keyword evidence="2" id="KW-1185">Reference proteome</keyword>
<sequence length="119" mass="13482">MSTTAEYATLSGLIDDLSRLTVSEADSGVSLWIQALQQKIDELRQDRYKCRVFCADSFRDRYENRYPTSDVRSEPRPSKTQAEAAQLVDQLSRMAISNAAPRHDFVEKLNAVREGIAKL</sequence>
<proteinExistence type="predicted"/>